<reference evidence="3 4" key="1">
    <citation type="submission" date="2015-04" db="EMBL/GenBank/DDBJ databases">
        <authorList>
            <consortium name="Pathogen Informatics"/>
        </authorList>
    </citation>
    <scope>NUCLEOTIDE SEQUENCE [LARGE SCALE GENOMIC DNA]</scope>
    <source>
        <strain evidence="3 4">SGS1</strain>
    </source>
</reference>
<dbReference type="RefSeq" id="XP_028534554.1">
    <property type="nucleotide sequence ID" value="XM_028678246.1"/>
</dbReference>
<keyword evidence="2" id="KW-1133">Transmembrane helix</keyword>
<organism evidence="3 4">
    <name type="scientific">Plasmodium relictum</name>
    <dbReference type="NCBI Taxonomy" id="85471"/>
    <lineage>
        <taxon>Eukaryota</taxon>
        <taxon>Sar</taxon>
        <taxon>Alveolata</taxon>
        <taxon>Apicomplexa</taxon>
        <taxon>Aconoidasida</taxon>
        <taxon>Haemosporida</taxon>
        <taxon>Plasmodiidae</taxon>
        <taxon>Plasmodium</taxon>
        <taxon>Plasmodium (Haemamoeba)</taxon>
    </lineage>
</organism>
<keyword evidence="2" id="KW-0472">Membrane</keyword>
<evidence type="ECO:0000313" key="4">
    <source>
        <dbReference type="Proteomes" id="UP000220158"/>
    </source>
</evidence>
<dbReference type="OrthoDB" id="381991at2759"/>
<name>A0A1J1HD92_PLARL</name>
<dbReference type="GeneID" id="39737684"/>
<dbReference type="KEGG" id="prel:PRELSG_1244000"/>
<dbReference type="VEuPathDB" id="PlasmoDB:PRELSG_1244000"/>
<feature type="region of interest" description="Disordered" evidence="1">
    <location>
        <begin position="1133"/>
        <end position="1153"/>
    </location>
</feature>
<accession>A0A1J1HD92</accession>
<proteinExistence type="predicted"/>
<feature type="transmembrane region" description="Helical" evidence="2">
    <location>
        <begin position="1047"/>
        <end position="1064"/>
    </location>
</feature>
<keyword evidence="2" id="KW-0812">Transmembrane</keyword>
<protein>
    <submittedName>
        <fullName evidence="3">Uncharacterized protein</fullName>
    </submittedName>
</protein>
<dbReference type="EMBL" id="LN835307">
    <property type="protein sequence ID" value="CRH01554.1"/>
    <property type="molecule type" value="Genomic_DNA"/>
</dbReference>
<evidence type="ECO:0000256" key="2">
    <source>
        <dbReference type="SAM" id="Phobius"/>
    </source>
</evidence>
<gene>
    <name evidence="3" type="ORF">PRELSG_1244000</name>
</gene>
<evidence type="ECO:0000313" key="3">
    <source>
        <dbReference type="EMBL" id="CRH01554.1"/>
    </source>
</evidence>
<dbReference type="Proteomes" id="UP000220158">
    <property type="component" value="Chromosome 12"/>
</dbReference>
<evidence type="ECO:0000256" key="1">
    <source>
        <dbReference type="SAM" id="MobiDB-lite"/>
    </source>
</evidence>
<keyword evidence="4" id="KW-1185">Reference proteome</keyword>
<sequence length="1393" mass="168400">MKIKKFFFLKIYRNYIHYKYYKNNKTAKNEQNNNKLLENINYYTRKEKKYILQKIYEKITLKKNHLKEELLKFYMNDRDINQILKEEKIFDENDKILKIKQIESNEEILINKFDNFYHLLHFSIENLKRKDLSIHKKGYKLNDFLNSPNHILEKHECIINNLDIIKKYILFVEKNLTTYNNTSSSFKIFFSLNKFIIYFFSYSFPYIKFFDYKLLHKYTLLFIKLNLLENSEILFEQKKKSEKIYSVNISNEDTFYLIKNNIKSSLQLLTLLSNQINYYTLHDISELYFLFLKKTKINELIKSVNHYNLNNLGNVNKRTINSNAHMKKYPEENNFFAIQTIHEEYVSEREHNINDLNHYSYIICLYFNLLFILNKIIRNHILFSSSNNKNIFPLFDCITTVCENIFDEAFSERKIRNLNLFLINNYVEKYMIKDLIYNDFIIIRNEKNIYSNITQENDLLNSSIFENDFTKKSKNYLNNGNMLENDNNENENENEYNFIMDNKNDNIFCSNNMEIHNDKKQYTKRHDKSNLNNSFKSLSDHAFDSEENKNDNETSLLGNSFYEDFFLNVHENTRNNVKLFFENICHYFILHDCDNILKFLQVIYVTGYTDLYYINILFYSIWLNSEFLKNYQIKNLLFFLSLFKSNFIIKNINLQNTIYNFYNKRLIFFLRKKLEVYFENNSLENSIKSIFMLCDLLSYNKVIKKIMVKKIVLLNFNHVHPSLFCQIFFLLNKLRFNSSNKLFSELFLKHYKKVIHSLTHIEIIDLLKNIEYLINKKKRKIFLVMISYFFRKLKDSNFVYTPSYFNYISKLINIINKFKLYEYCRKEYFYPIYHFIFSFNEEQIAFDKEKKYYLSNSNNTCKYNNYTFLIKNNETVLLEMSEKDKKKKNISSIIKSESNIIPYANNGNEKNSKNIKIKLELLTTNQILDLIFFIINTNTNIYLISELYTCLFFRILRNDNFSKKQLTLIFRSIWLSRVFHLNIFDILIDIISSNKKIVDNSIFSLDILLCLCSYKHEKNYELLIISLFNICFDDIDKILKNIKKKILFYYCFLFLEIYRPFLFLKVTKKIKNNMFYDESLNIELLDKGKININENLIKKDHFEFNKENIKGNNNYNSNTIPSKMDKNFKKKGKKENIPKSFENSAHSEKKEGITNNKNELGNIDISYKNDILNYLKQLFFLQQKKNAYSYDLFNVCEVLNNLNVTKLKFNNVNNIFFKNYEIDNMFVLNIYFPFMKFCILFTKDKNVSKNSKNFNMNDFALNDTSIISKEKDFSEFKMDENLYNKENKLNNDNKTRLNSSFNYNYENDINILVHKLYLYKKYKINVMEIPIEKIKIFFKIYNSEKRGSIINKSNFLFEKVYQQILKDKKENCADLNILTALLKKQLQFIFHLN</sequence>